<dbReference type="EMBL" id="OC925227">
    <property type="protein sequence ID" value="CAD7656010.1"/>
    <property type="molecule type" value="Genomic_DNA"/>
</dbReference>
<dbReference type="AlphaFoldDB" id="A0A7R9MBF7"/>
<evidence type="ECO:0000313" key="1">
    <source>
        <dbReference type="EMBL" id="CAD7656010.1"/>
    </source>
</evidence>
<reference evidence="1" key="1">
    <citation type="submission" date="2020-11" db="EMBL/GenBank/DDBJ databases">
        <authorList>
            <person name="Tran Van P."/>
        </authorList>
    </citation>
    <scope>NUCLEOTIDE SEQUENCE</scope>
</reference>
<proteinExistence type="predicted"/>
<protein>
    <submittedName>
        <fullName evidence="1">Uncharacterized protein</fullName>
    </submittedName>
</protein>
<accession>A0A7R9MBF7</accession>
<dbReference type="Proteomes" id="UP000728032">
    <property type="component" value="Unassembled WGS sequence"/>
</dbReference>
<gene>
    <name evidence="1" type="ORF">ONB1V03_LOCUS12650</name>
</gene>
<organism evidence="1">
    <name type="scientific">Oppiella nova</name>
    <dbReference type="NCBI Taxonomy" id="334625"/>
    <lineage>
        <taxon>Eukaryota</taxon>
        <taxon>Metazoa</taxon>
        <taxon>Ecdysozoa</taxon>
        <taxon>Arthropoda</taxon>
        <taxon>Chelicerata</taxon>
        <taxon>Arachnida</taxon>
        <taxon>Acari</taxon>
        <taxon>Acariformes</taxon>
        <taxon>Sarcoptiformes</taxon>
        <taxon>Oribatida</taxon>
        <taxon>Brachypylina</taxon>
        <taxon>Oppioidea</taxon>
        <taxon>Oppiidae</taxon>
        <taxon>Oppiella</taxon>
    </lineage>
</organism>
<sequence>MSDYYDNSYPMDANSGRNYGFHLNEPNVNHNYQSMPMYAMNEHSMDTNYSYPIAPNRAYNYRPSYSHNQSDYDYYERSYSPLSVKSYHGSSHWTPYATAGQFSYYETQRLYASQYTTHPYPPYPPTGAPPAAQMPPQSYGWIPTTVEEFELKPSQSLSSQSSFDEEIVSVANEPIDRKPTVAELQRFSAMNANRMTTPAHRLIGANNNRCCHAVGVHCAESLEFSHRWLPIDGLIGHRNDLLVKARLRRQTLTRLQLKLLDSGWDPSVRLGRHLGGRWGAGWRWHTVSNDSIHGMTSLIMDYSCAHNSHNRIDCDYRTAYNCRLCWGRSGNCSSCPSSAHSWRTSALIGSYG</sequence>
<keyword evidence="2" id="KW-1185">Reference proteome</keyword>
<name>A0A7R9MBF7_9ACAR</name>
<dbReference type="EMBL" id="CAJPVJ010010402">
    <property type="protein sequence ID" value="CAG2173197.1"/>
    <property type="molecule type" value="Genomic_DNA"/>
</dbReference>
<evidence type="ECO:0000313" key="2">
    <source>
        <dbReference type="Proteomes" id="UP000728032"/>
    </source>
</evidence>